<reference evidence="2" key="1">
    <citation type="submission" date="2007-02" db="EMBL/GenBank/DDBJ databases">
        <title>Complete sequence of Pyrobaculum calidifontis JCM 11548.</title>
        <authorList>
            <consortium name="US DOE Joint Genome Institute"/>
            <person name="Copeland A."/>
            <person name="Lucas S."/>
            <person name="Lapidus A."/>
            <person name="Barry K."/>
            <person name="Glavina del Rio T."/>
            <person name="Dalin E."/>
            <person name="Tice H."/>
            <person name="Pitluck S."/>
            <person name="Chain P."/>
            <person name="Malfatti S."/>
            <person name="Shin M."/>
            <person name="Vergez L."/>
            <person name="Schmutz J."/>
            <person name="Larimer F."/>
            <person name="Land M."/>
            <person name="Hauser L."/>
            <person name="Kyrpides N."/>
            <person name="Mikhailova N."/>
            <person name="Cozen A.E."/>
            <person name="Fitz-Gibbon S.T."/>
            <person name="House C.H."/>
            <person name="Saltikov C."/>
            <person name="Lowe T.M."/>
            <person name="Richardson P."/>
        </authorList>
    </citation>
    <scope>NUCLEOTIDE SEQUENCE [LARGE SCALE GENOMIC DNA]</scope>
    <source>
        <strain evidence="2">JCM 11548</strain>
    </source>
</reference>
<feature type="transmembrane region" description="Helical" evidence="1">
    <location>
        <begin position="54"/>
        <end position="74"/>
    </location>
</feature>
<feature type="transmembrane region" description="Helical" evidence="1">
    <location>
        <begin position="164"/>
        <end position="183"/>
    </location>
</feature>
<dbReference type="Proteomes" id="UP000001431">
    <property type="component" value="Chromosome"/>
</dbReference>
<keyword evidence="1" id="KW-0472">Membrane</keyword>
<protein>
    <submittedName>
        <fullName evidence="2">Uncharacterized protein</fullName>
    </submittedName>
</protein>
<feature type="transmembrane region" description="Helical" evidence="1">
    <location>
        <begin position="100"/>
        <end position="126"/>
    </location>
</feature>
<keyword evidence="1" id="KW-1133">Transmembrane helix</keyword>
<dbReference type="GeneID" id="4908413"/>
<feature type="transmembrane region" description="Helical" evidence="1">
    <location>
        <begin position="235"/>
        <end position="258"/>
    </location>
</feature>
<sequence>MVILLYTLRQWLWHRWVVAYAVALASVSIFVMYGAFVGLAWIQPELYGRVALAVVNASIFLVSLTSLLLGLLVYQDDQEGMLEWFLARPVSKRSYLLQRWLGLSISTAMATLAAYLASFIVVYAVFAVSLPQLLILGLSLTSLSISLLSLGFSVSLYFSDKAAAMGAGFLIWLYLTYVHDLVLMVIGPSLAPGELFVAYVINPIGAARFLAMYTIDSSLSFLNPITAVEVKLSLGDLVLVLPAAALAAPAAIFIVLAVRQR</sequence>
<proteinExistence type="predicted"/>
<gene>
    <name evidence="2" type="ordered locus">Pcal_1933</name>
</gene>
<keyword evidence="1" id="KW-0812">Transmembrane</keyword>
<dbReference type="KEGG" id="pcl:Pcal_1933"/>
<feature type="transmembrane region" description="Helical" evidence="1">
    <location>
        <begin position="20"/>
        <end position="42"/>
    </location>
</feature>
<feature type="transmembrane region" description="Helical" evidence="1">
    <location>
        <begin position="133"/>
        <end position="158"/>
    </location>
</feature>
<evidence type="ECO:0000256" key="1">
    <source>
        <dbReference type="SAM" id="Phobius"/>
    </source>
</evidence>
<dbReference type="GO" id="GO:0140359">
    <property type="term" value="F:ABC-type transporter activity"/>
    <property type="evidence" value="ECO:0007669"/>
    <property type="project" value="InterPro"/>
</dbReference>
<dbReference type="RefSeq" id="WP_011850607.1">
    <property type="nucleotide sequence ID" value="NC_009073.1"/>
</dbReference>
<evidence type="ECO:0000313" key="3">
    <source>
        <dbReference type="Proteomes" id="UP000001431"/>
    </source>
</evidence>
<keyword evidence="3" id="KW-1185">Reference proteome</keyword>
<name>A3MXI2_PYRCJ</name>
<dbReference type="eggNOG" id="arCOG02440">
    <property type="taxonomic scope" value="Archaea"/>
</dbReference>
<dbReference type="GO" id="GO:0005886">
    <property type="term" value="C:plasma membrane"/>
    <property type="evidence" value="ECO:0007669"/>
    <property type="project" value="UniProtKB-SubCell"/>
</dbReference>
<dbReference type="HOGENOM" id="CLU_071765_1_0_2"/>
<organism evidence="2 3">
    <name type="scientific">Pyrobaculum calidifontis (strain DSM 21063 / JCM 11548 / VA1)</name>
    <dbReference type="NCBI Taxonomy" id="410359"/>
    <lineage>
        <taxon>Archaea</taxon>
        <taxon>Thermoproteota</taxon>
        <taxon>Thermoprotei</taxon>
        <taxon>Thermoproteales</taxon>
        <taxon>Thermoproteaceae</taxon>
        <taxon>Pyrobaculum</taxon>
    </lineage>
</organism>
<evidence type="ECO:0000313" key="2">
    <source>
        <dbReference type="EMBL" id="ABO09349.1"/>
    </source>
</evidence>
<dbReference type="AlphaFoldDB" id="A3MXI2"/>
<dbReference type="Pfam" id="PF12679">
    <property type="entry name" value="ABC2_membrane_2"/>
    <property type="match status" value="1"/>
</dbReference>
<dbReference type="EMBL" id="CP000561">
    <property type="protein sequence ID" value="ABO09349.1"/>
    <property type="molecule type" value="Genomic_DNA"/>
</dbReference>
<dbReference type="STRING" id="410359.Pcal_1933"/>
<accession>A3MXI2</accession>